<dbReference type="OrthoDB" id="9792475at2"/>
<organism evidence="2 3">
    <name type="scientific">Pyrinomonas methylaliphatogenes</name>
    <dbReference type="NCBI Taxonomy" id="454194"/>
    <lineage>
        <taxon>Bacteria</taxon>
        <taxon>Pseudomonadati</taxon>
        <taxon>Acidobacteriota</taxon>
        <taxon>Blastocatellia</taxon>
        <taxon>Blastocatellales</taxon>
        <taxon>Pyrinomonadaceae</taxon>
        <taxon>Pyrinomonas</taxon>
    </lineage>
</organism>
<dbReference type="PANTHER" id="PTHR40394">
    <property type="entry name" value="LIPOPROTEIN-RELATED"/>
    <property type="match status" value="1"/>
</dbReference>
<dbReference type="PANTHER" id="PTHR40394:SF2">
    <property type="entry name" value="QUINOL:CYTOCHROME C OXIDOREDUCTASE MEMBRANE PROTEIN"/>
    <property type="match status" value="1"/>
</dbReference>
<feature type="transmembrane region" description="Helical" evidence="1">
    <location>
        <begin position="102"/>
        <end position="124"/>
    </location>
</feature>
<dbReference type="InterPro" id="IPR021776">
    <property type="entry name" value="ActD"/>
</dbReference>
<keyword evidence="1" id="KW-0472">Membrane</keyword>
<evidence type="ECO:0000313" key="3">
    <source>
        <dbReference type="Proteomes" id="UP000031518"/>
    </source>
</evidence>
<accession>A0A0B6WZ34</accession>
<dbReference type="RefSeq" id="WP_099606192.1">
    <property type="nucleotide sequence ID" value="NZ_CBXV010000008.1"/>
</dbReference>
<feature type="transmembrane region" description="Helical" evidence="1">
    <location>
        <begin position="61"/>
        <end position="82"/>
    </location>
</feature>
<proteinExistence type="predicted"/>
<evidence type="ECO:0000313" key="2">
    <source>
        <dbReference type="EMBL" id="CDM66518.1"/>
    </source>
</evidence>
<sequence length="183" mass="20779">MAHTEQERPEIYGVIAEFETPTELVEAARRTRAAGYRHVDAFSPYPIEELNEALAIRRTRLPILIFLGGLIGGLSGYLLLYYTSAIDYPINVGGRPFNSWPSFVPITFEMTVLFAAFSAFLGMLGRNGLPRPYHPVFNVPRFELASRDRFFLLIEATDPKFDREETAGFLWGLNAREVFEVEP</sequence>
<gene>
    <name evidence="2" type="ORF">PYK22_02549</name>
</gene>
<name>A0A0B6WZ34_9BACT</name>
<dbReference type="EMBL" id="CBXV010000008">
    <property type="protein sequence ID" value="CDM66518.1"/>
    <property type="molecule type" value="Genomic_DNA"/>
</dbReference>
<reference evidence="2 3" key="1">
    <citation type="submission" date="2013-12" db="EMBL/GenBank/DDBJ databases">
        <authorList>
            <person name="Stott M."/>
        </authorList>
    </citation>
    <scope>NUCLEOTIDE SEQUENCE [LARGE SCALE GENOMIC DNA]</scope>
    <source>
        <strain evidence="2 3">K22</strain>
    </source>
</reference>
<evidence type="ECO:0000256" key="1">
    <source>
        <dbReference type="SAM" id="Phobius"/>
    </source>
</evidence>
<keyword evidence="3" id="KW-1185">Reference proteome</keyword>
<protein>
    <submittedName>
        <fullName evidence="2">Quinol:cytochrome c oxidoreductase membrane protein</fullName>
    </submittedName>
</protein>
<keyword evidence="1" id="KW-0812">Transmembrane</keyword>
<dbReference type="AlphaFoldDB" id="A0A0B6WZ34"/>
<dbReference type="Pfam" id="PF11821">
    <property type="entry name" value="ActD"/>
    <property type="match status" value="1"/>
</dbReference>
<reference evidence="2 3" key="2">
    <citation type="submission" date="2015-01" db="EMBL/GenBank/DDBJ databases">
        <title>Complete genome sequence of Pyrinomonas methylaliphatogenes type strain K22T.</title>
        <authorList>
            <person name="Lee K.C.Y."/>
            <person name="Power J.F."/>
            <person name="Dunfield P.F."/>
            <person name="Morgan X.C."/>
            <person name="Huttenhower C."/>
            <person name="Stott M.B."/>
        </authorList>
    </citation>
    <scope>NUCLEOTIDE SEQUENCE [LARGE SCALE GENOMIC DNA]</scope>
    <source>
        <strain evidence="2 3">K22</strain>
    </source>
</reference>
<dbReference type="Proteomes" id="UP000031518">
    <property type="component" value="Unassembled WGS sequence"/>
</dbReference>
<keyword evidence="1" id="KW-1133">Transmembrane helix</keyword>
<dbReference type="STRING" id="454194.PYK22_02549"/>